<keyword evidence="3" id="KW-1185">Reference proteome</keyword>
<proteinExistence type="predicted"/>
<evidence type="ECO:0000256" key="1">
    <source>
        <dbReference type="SAM" id="MobiDB-lite"/>
    </source>
</evidence>
<accession>A0A286RIG0</accession>
<dbReference type="AlphaFoldDB" id="A0A286RIG0"/>
<organism evidence="2 3">
    <name type="scientific">Thermogutta terrifontis</name>
    <dbReference type="NCBI Taxonomy" id="1331910"/>
    <lineage>
        <taxon>Bacteria</taxon>
        <taxon>Pseudomonadati</taxon>
        <taxon>Planctomycetota</taxon>
        <taxon>Planctomycetia</taxon>
        <taxon>Pirellulales</taxon>
        <taxon>Thermoguttaceae</taxon>
        <taxon>Thermogutta</taxon>
    </lineage>
</organism>
<reference evidence="2 3" key="1">
    <citation type="journal article" name="Front. Microbiol.">
        <title>Sugar Metabolism of the First Thermophilic Planctomycete Thermogutta terrifontis: Comparative Genomic and Transcriptomic Approaches.</title>
        <authorList>
            <person name="Elcheninov A.G."/>
            <person name="Menzel P."/>
            <person name="Gudbergsdottir S.R."/>
            <person name="Slesarev A.I."/>
            <person name="Kadnikov V.V."/>
            <person name="Krogh A."/>
            <person name="Bonch-Osmolovskaya E.A."/>
            <person name="Peng X."/>
            <person name="Kublanov I.V."/>
        </authorList>
    </citation>
    <scope>NUCLEOTIDE SEQUENCE [LARGE SCALE GENOMIC DNA]</scope>
    <source>
        <strain evidence="2 3">R1</strain>
    </source>
</reference>
<evidence type="ECO:0000313" key="3">
    <source>
        <dbReference type="Proteomes" id="UP000215086"/>
    </source>
</evidence>
<dbReference type="Proteomes" id="UP000215086">
    <property type="component" value="Chromosome"/>
</dbReference>
<feature type="region of interest" description="Disordered" evidence="1">
    <location>
        <begin position="74"/>
        <end position="133"/>
    </location>
</feature>
<dbReference type="OrthoDB" id="278480at2"/>
<name>A0A286RIG0_9BACT</name>
<sequence length="133" mass="14579">MAADMDYDRIQNLRLEYTDQYVTVNSPRPELARFKGKIGRVITINWNGRALVQFDSGADRGWYDIDLDDLRVVDPPASKTPEGAASPASVPKEGPQHVEYKPSALEVARQARDKTHAQPSGQGGAPSDTQSPS</sequence>
<dbReference type="KEGG" id="ttf:THTE_3141"/>
<evidence type="ECO:0000313" key="2">
    <source>
        <dbReference type="EMBL" id="ASV75743.1"/>
    </source>
</evidence>
<gene>
    <name evidence="2" type="ORF">THTE_3141</name>
</gene>
<dbReference type="EMBL" id="CP018477">
    <property type="protein sequence ID" value="ASV75743.1"/>
    <property type="molecule type" value="Genomic_DNA"/>
</dbReference>
<protein>
    <submittedName>
        <fullName evidence="2">Uncharacterized protein</fullName>
    </submittedName>
</protein>
<dbReference type="RefSeq" id="WP_095415713.1">
    <property type="nucleotide sequence ID" value="NZ_CP018477.1"/>
</dbReference>